<dbReference type="InterPro" id="IPR011989">
    <property type="entry name" value="ARM-like"/>
</dbReference>
<dbReference type="AlphaFoldDB" id="A0A518EMP8"/>
<evidence type="ECO:0000313" key="3">
    <source>
        <dbReference type="Proteomes" id="UP000320390"/>
    </source>
</evidence>
<keyword evidence="1" id="KW-0732">Signal</keyword>
<feature type="signal peptide" evidence="1">
    <location>
        <begin position="1"/>
        <end position="29"/>
    </location>
</feature>
<dbReference type="RefSeq" id="WP_145194769.1">
    <property type="nucleotide sequence ID" value="NZ_CP036434.1"/>
</dbReference>
<dbReference type="InterPro" id="IPR016024">
    <property type="entry name" value="ARM-type_fold"/>
</dbReference>
<sequence precursor="true">MERLPRPGFGRYATLALIALPLLTGAAHATPGPNASPQATEAPDAELQKKIDTFLGHARRGSAVIRPQAADRLVGLGEPAARRILEVAGETNEQLALLGTNLVEAFGAFENSESGTKLRQRLWPALEDSEFPWRPAAARGLSLHPQPSEKELFVRYLEDPIAPVRLAALDALYTLTEGAEGAARQSYLQHAVARLSDENDIVRREAALQLHARGHGYALLWLLEDMRRDDAFFGVPFGKMARYDAMRALMDRGIDLGEYNPELPPDTNLNRAGVAALEKRVREAAAKSEAQLPESERGLLVDGPAPIAQAAPPIQNAVIGLQLKSCRRGDYYLRWTADDVLVVGYGNPVRIQLATGTTDALVKAGKEAQAPLEDQVFWGRAGCDMEGYFLPRQDASNPSPLNLILAKNEEPMEGLRPAVLSEFGAKLCASIPSDQELSQSDPRTRELAKRVRAAFASIGGPVVH</sequence>
<reference evidence="2 3" key="1">
    <citation type="submission" date="2019-02" db="EMBL/GenBank/DDBJ databases">
        <title>Deep-cultivation of Planctomycetes and their phenomic and genomic characterization uncovers novel biology.</title>
        <authorList>
            <person name="Wiegand S."/>
            <person name="Jogler M."/>
            <person name="Boedeker C."/>
            <person name="Pinto D."/>
            <person name="Vollmers J."/>
            <person name="Rivas-Marin E."/>
            <person name="Kohn T."/>
            <person name="Peeters S.H."/>
            <person name="Heuer A."/>
            <person name="Rast P."/>
            <person name="Oberbeckmann S."/>
            <person name="Bunk B."/>
            <person name="Jeske O."/>
            <person name="Meyerdierks A."/>
            <person name="Storesund J.E."/>
            <person name="Kallscheuer N."/>
            <person name="Luecker S."/>
            <person name="Lage O.M."/>
            <person name="Pohl T."/>
            <person name="Merkel B.J."/>
            <person name="Hornburger P."/>
            <person name="Mueller R.-W."/>
            <person name="Bruemmer F."/>
            <person name="Labrenz M."/>
            <person name="Spormann A.M."/>
            <person name="Op den Camp H."/>
            <person name="Overmann J."/>
            <person name="Amann R."/>
            <person name="Jetten M.S.M."/>
            <person name="Mascher T."/>
            <person name="Medema M.H."/>
            <person name="Devos D.P."/>
            <person name="Kaster A.-K."/>
            <person name="Ovreas L."/>
            <person name="Rohde M."/>
            <person name="Galperin M.Y."/>
            <person name="Jogler C."/>
        </authorList>
    </citation>
    <scope>NUCLEOTIDE SEQUENCE [LARGE SCALE GENOMIC DNA]</scope>
    <source>
        <strain evidence="2 3">Poly30</strain>
    </source>
</reference>
<organism evidence="2 3">
    <name type="scientific">Saltatorellus ferox</name>
    <dbReference type="NCBI Taxonomy" id="2528018"/>
    <lineage>
        <taxon>Bacteria</taxon>
        <taxon>Pseudomonadati</taxon>
        <taxon>Planctomycetota</taxon>
        <taxon>Planctomycetia</taxon>
        <taxon>Planctomycetia incertae sedis</taxon>
        <taxon>Saltatorellus</taxon>
    </lineage>
</organism>
<dbReference type="Gene3D" id="1.25.10.10">
    <property type="entry name" value="Leucine-rich Repeat Variant"/>
    <property type="match status" value="1"/>
</dbReference>
<protein>
    <recommendedName>
        <fullName evidence="4">HEAT repeat protein</fullName>
    </recommendedName>
</protein>
<dbReference type="Proteomes" id="UP000320390">
    <property type="component" value="Chromosome"/>
</dbReference>
<keyword evidence="3" id="KW-1185">Reference proteome</keyword>
<evidence type="ECO:0000256" key="1">
    <source>
        <dbReference type="SAM" id="SignalP"/>
    </source>
</evidence>
<name>A0A518EMP8_9BACT</name>
<accession>A0A518EMP8</accession>
<gene>
    <name evidence="2" type="ORF">Poly30_08530</name>
</gene>
<proteinExistence type="predicted"/>
<dbReference type="OrthoDB" id="281567at2"/>
<dbReference type="EMBL" id="CP036434">
    <property type="protein sequence ID" value="QDV05356.1"/>
    <property type="molecule type" value="Genomic_DNA"/>
</dbReference>
<dbReference type="SUPFAM" id="SSF48371">
    <property type="entry name" value="ARM repeat"/>
    <property type="match status" value="1"/>
</dbReference>
<evidence type="ECO:0000313" key="2">
    <source>
        <dbReference type="EMBL" id="QDV05356.1"/>
    </source>
</evidence>
<feature type="chain" id="PRO_5021793237" description="HEAT repeat protein" evidence="1">
    <location>
        <begin position="30"/>
        <end position="464"/>
    </location>
</feature>
<evidence type="ECO:0008006" key="4">
    <source>
        <dbReference type="Google" id="ProtNLM"/>
    </source>
</evidence>